<organism evidence="1 2">
    <name type="scientific">Crepidotus variabilis</name>
    <dbReference type="NCBI Taxonomy" id="179855"/>
    <lineage>
        <taxon>Eukaryota</taxon>
        <taxon>Fungi</taxon>
        <taxon>Dikarya</taxon>
        <taxon>Basidiomycota</taxon>
        <taxon>Agaricomycotina</taxon>
        <taxon>Agaricomycetes</taxon>
        <taxon>Agaricomycetidae</taxon>
        <taxon>Agaricales</taxon>
        <taxon>Agaricineae</taxon>
        <taxon>Crepidotaceae</taxon>
        <taxon>Crepidotus</taxon>
    </lineage>
</organism>
<gene>
    <name evidence="1" type="ORF">CPB83DRAFT_841606</name>
</gene>
<proteinExistence type="predicted"/>
<name>A0A9P6ESJ4_9AGAR</name>
<evidence type="ECO:0000313" key="1">
    <source>
        <dbReference type="EMBL" id="KAF9535343.1"/>
    </source>
</evidence>
<sequence>MHHKNYLIDKTIISYFFAALEAGVAPTPPPVLVAPETGSKTTVLVLPWDATTIADVPNRF</sequence>
<comment type="caution">
    <text evidence="1">The sequence shown here is derived from an EMBL/GenBank/DDBJ whole genome shotgun (WGS) entry which is preliminary data.</text>
</comment>
<evidence type="ECO:0000313" key="2">
    <source>
        <dbReference type="Proteomes" id="UP000807306"/>
    </source>
</evidence>
<dbReference type="AlphaFoldDB" id="A0A9P6ESJ4"/>
<reference evidence="1" key="1">
    <citation type="submission" date="2020-11" db="EMBL/GenBank/DDBJ databases">
        <authorList>
            <consortium name="DOE Joint Genome Institute"/>
            <person name="Ahrendt S."/>
            <person name="Riley R."/>
            <person name="Andreopoulos W."/>
            <person name="Labutti K."/>
            <person name="Pangilinan J."/>
            <person name="Ruiz-Duenas F.J."/>
            <person name="Barrasa J.M."/>
            <person name="Sanchez-Garcia M."/>
            <person name="Camarero S."/>
            <person name="Miyauchi S."/>
            <person name="Serrano A."/>
            <person name="Linde D."/>
            <person name="Babiker R."/>
            <person name="Drula E."/>
            <person name="Ayuso-Fernandez I."/>
            <person name="Pacheco R."/>
            <person name="Padilla G."/>
            <person name="Ferreira P."/>
            <person name="Barriuso J."/>
            <person name="Kellner H."/>
            <person name="Castanera R."/>
            <person name="Alfaro M."/>
            <person name="Ramirez L."/>
            <person name="Pisabarro A.G."/>
            <person name="Kuo A."/>
            <person name="Tritt A."/>
            <person name="Lipzen A."/>
            <person name="He G."/>
            <person name="Yan M."/>
            <person name="Ng V."/>
            <person name="Cullen D."/>
            <person name="Martin F."/>
            <person name="Rosso M.-N."/>
            <person name="Henrissat B."/>
            <person name="Hibbett D."/>
            <person name="Martinez A.T."/>
            <person name="Grigoriev I.V."/>
        </authorList>
    </citation>
    <scope>NUCLEOTIDE SEQUENCE</scope>
    <source>
        <strain evidence="1">CBS 506.95</strain>
    </source>
</reference>
<protein>
    <submittedName>
        <fullName evidence="1">Uncharacterized protein</fullName>
    </submittedName>
</protein>
<dbReference type="Proteomes" id="UP000807306">
    <property type="component" value="Unassembled WGS sequence"/>
</dbReference>
<keyword evidence="2" id="KW-1185">Reference proteome</keyword>
<accession>A0A9P6ESJ4</accession>
<dbReference type="EMBL" id="MU157824">
    <property type="protein sequence ID" value="KAF9535343.1"/>
    <property type="molecule type" value="Genomic_DNA"/>
</dbReference>